<keyword evidence="1 3" id="KW-0853">WD repeat</keyword>
<dbReference type="PANTHER" id="PTHR19848:SF8">
    <property type="entry name" value="F-BOX AND WD REPEAT DOMAIN CONTAINING 7"/>
    <property type="match status" value="1"/>
</dbReference>
<comment type="caution">
    <text evidence="4">The sequence shown here is derived from an EMBL/GenBank/DDBJ whole genome shotgun (WGS) entry which is preliminary data.</text>
</comment>
<reference evidence="4 5" key="1">
    <citation type="journal article" date="2011" name="PLoS Pathog.">
        <title>Endophytic Life Strategies Decoded by Genome and Transcriptome Analyses of the Mutualistic Root Symbiont Piriformospora indica.</title>
        <authorList>
            <person name="Zuccaro A."/>
            <person name="Lahrmann U."/>
            <person name="Guldener U."/>
            <person name="Langen G."/>
            <person name="Pfiffi S."/>
            <person name="Biedenkopf D."/>
            <person name="Wong P."/>
            <person name="Samans B."/>
            <person name="Grimm C."/>
            <person name="Basiewicz M."/>
            <person name="Murat C."/>
            <person name="Martin F."/>
            <person name="Kogel K.H."/>
        </authorList>
    </citation>
    <scope>NUCLEOTIDE SEQUENCE [LARGE SCALE GENOMIC DNA]</scope>
    <source>
        <strain evidence="4 5">DSM 11827</strain>
    </source>
</reference>
<dbReference type="InterPro" id="IPR019775">
    <property type="entry name" value="WD40_repeat_CS"/>
</dbReference>
<dbReference type="HOGENOM" id="CLU_000288_57_19_1"/>
<keyword evidence="5" id="KW-1185">Reference proteome</keyword>
<protein>
    <submittedName>
        <fullName evidence="4">Uncharacterized protein</fullName>
    </submittedName>
</protein>
<evidence type="ECO:0000313" key="5">
    <source>
        <dbReference type="Proteomes" id="UP000007148"/>
    </source>
</evidence>
<dbReference type="EMBL" id="CAFZ01000804">
    <property type="protein sequence ID" value="CCA76519.1"/>
    <property type="molecule type" value="Genomic_DNA"/>
</dbReference>
<dbReference type="PROSITE" id="PS00678">
    <property type="entry name" value="WD_REPEATS_1"/>
    <property type="match status" value="2"/>
</dbReference>
<dbReference type="STRING" id="1109443.G4TYX6"/>
<evidence type="ECO:0000313" key="4">
    <source>
        <dbReference type="EMBL" id="CCA76519.1"/>
    </source>
</evidence>
<dbReference type="Gene3D" id="2.130.10.10">
    <property type="entry name" value="YVTN repeat-like/Quinoprotein amine dehydrogenase"/>
    <property type="match status" value="1"/>
</dbReference>
<name>G4TYX6_SERID</name>
<dbReference type="OrthoDB" id="2615105at2759"/>
<organism evidence="4 5">
    <name type="scientific">Serendipita indica (strain DSM 11827)</name>
    <name type="common">Root endophyte fungus</name>
    <name type="synonym">Piriformospora indica</name>
    <dbReference type="NCBI Taxonomy" id="1109443"/>
    <lineage>
        <taxon>Eukaryota</taxon>
        <taxon>Fungi</taxon>
        <taxon>Dikarya</taxon>
        <taxon>Basidiomycota</taxon>
        <taxon>Agaricomycotina</taxon>
        <taxon>Agaricomycetes</taxon>
        <taxon>Sebacinales</taxon>
        <taxon>Serendipitaceae</taxon>
        <taxon>Serendipita</taxon>
    </lineage>
</organism>
<feature type="repeat" description="WD" evidence="3">
    <location>
        <begin position="45"/>
        <end position="86"/>
    </location>
</feature>
<dbReference type="SUPFAM" id="SSF50978">
    <property type="entry name" value="WD40 repeat-like"/>
    <property type="match status" value="1"/>
</dbReference>
<evidence type="ECO:0000256" key="1">
    <source>
        <dbReference type="ARBA" id="ARBA00022574"/>
    </source>
</evidence>
<feature type="repeat" description="WD" evidence="3">
    <location>
        <begin position="2"/>
        <end position="43"/>
    </location>
</feature>
<evidence type="ECO:0000256" key="3">
    <source>
        <dbReference type="PROSITE-ProRule" id="PRU00221"/>
    </source>
</evidence>
<gene>
    <name evidence="4" type="ORF">PIIN_10512</name>
</gene>
<dbReference type="InterPro" id="IPR015943">
    <property type="entry name" value="WD40/YVTN_repeat-like_dom_sf"/>
</dbReference>
<dbReference type="Proteomes" id="UP000007148">
    <property type="component" value="Unassembled WGS sequence"/>
</dbReference>
<dbReference type="PROSITE" id="PS50082">
    <property type="entry name" value="WD_REPEATS_2"/>
    <property type="match status" value="2"/>
</dbReference>
<dbReference type="SMART" id="SM00320">
    <property type="entry name" value="WD40"/>
    <property type="match status" value="2"/>
</dbReference>
<sequence>PLRGHKGWVRAVAFSPDGSRIASGSEDCTIRLWNVVTGQFIGQSFRAHEGWVLAIEFSPDGSQIVSGSSDGTIMLWDAKTDDCETEEVHGEPTRPAPGEHPGSAALGIIVPGFGYCSLLDDGWVVSSGKRLIWVPPDNRHGLRHPRLHLTLPTSSPLRATRLDFTNFQCGTSWTKVRSDTW</sequence>
<evidence type="ECO:0000256" key="2">
    <source>
        <dbReference type="ARBA" id="ARBA00022737"/>
    </source>
</evidence>
<dbReference type="InParanoid" id="G4TYX6"/>
<dbReference type="PANTHER" id="PTHR19848">
    <property type="entry name" value="WD40 REPEAT PROTEIN"/>
    <property type="match status" value="1"/>
</dbReference>
<dbReference type="InterPro" id="IPR036322">
    <property type="entry name" value="WD40_repeat_dom_sf"/>
</dbReference>
<proteinExistence type="predicted"/>
<dbReference type="PROSITE" id="PS50294">
    <property type="entry name" value="WD_REPEATS_REGION"/>
    <property type="match status" value="2"/>
</dbReference>
<dbReference type="InterPro" id="IPR001680">
    <property type="entry name" value="WD40_rpt"/>
</dbReference>
<dbReference type="Pfam" id="PF00400">
    <property type="entry name" value="WD40"/>
    <property type="match status" value="2"/>
</dbReference>
<dbReference type="AlphaFoldDB" id="G4TYX6"/>
<keyword evidence="2" id="KW-0677">Repeat</keyword>
<accession>G4TYX6</accession>
<feature type="non-terminal residue" evidence="4">
    <location>
        <position position="1"/>
    </location>
</feature>
<dbReference type="eggNOG" id="KOG0271">
    <property type="taxonomic scope" value="Eukaryota"/>
</dbReference>